<dbReference type="KEGG" id="bfc:BacF7301_21800"/>
<gene>
    <name evidence="1" type="ORF">BacF7301_21800</name>
</gene>
<organism evidence="1 2">
    <name type="scientific">Bacteroides faecium</name>
    <dbReference type="NCBI Taxonomy" id="2715212"/>
    <lineage>
        <taxon>Bacteria</taxon>
        <taxon>Pseudomonadati</taxon>
        <taxon>Bacteroidota</taxon>
        <taxon>Bacteroidia</taxon>
        <taxon>Bacteroidales</taxon>
        <taxon>Bacteroidaceae</taxon>
        <taxon>Bacteroides</taxon>
    </lineage>
</organism>
<proteinExistence type="predicted"/>
<dbReference type="EMBL" id="CP050831">
    <property type="protein sequence ID" value="QIU96620.1"/>
    <property type="molecule type" value="Genomic_DNA"/>
</dbReference>
<name>A0A6H0KT82_9BACE</name>
<keyword evidence="2" id="KW-1185">Reference proteome</keyword>
<protein>
    <submittedName>
        <fullName evidence="1">Uncharacterized protein</fullName>
    </submittedName>
</protein>
<dbReference type="Proteomes" id="UP000501780">
    <property type="component" value="Chromosome"/>
</dbReference>
<evidence type="ECO:0000313" key="2">
    <source>
        <dbReference type="Proteomes" id="UP000501780"/>
    </source>
</evidence>
<sequence length="71" mass="8245">METKSLKMDVMEDLMAINNQDTLKKIKSYIAKVRKQNNMNDATRKALEEMEKGEMIHFNSFDAYVKATENA</sequence>
<evidence type="ECO:0000313" key="1">
    <source>
        <dbReference type="EMBL" id="QIU96620.1"/>
    </source>
</evidence>
<accession>A0A6H0KT82</accession>
<dbReference type="RefSeq" id="WP_167966111.1">
    <property type="nucleotide sequence ID" value="NZ_CP050831.1"/>
</dbReference>
<reference evidence="1 2" key="1">
    <citation type="submission" date="2020-03" db="EMBL/GenBank/DDBJ databases">
        <title>Genomic analysis of Bacteroides faecium CBA7301.</title>
        <authorList>
            <person name="Kim J."/>
            <person name="Roh S.W."/>
        </authorList>
    </citation>
    <scope>NUCLEOTIDE SEQUENCE [LARGE SCALE GENOMIC DNA]</scope>
    <source>
        <strain evidence="1 2">CBA7301</strain>
    </source>
</reference>
<dbReference type="AlphaFoldDB" id="A0A6H0KT82"/>